<keyword evidence="2" id="KW-0548">Nucleotidyltransferase</keyword>
<dbReference type="Gene3D" id="3.90.550.10">
    <property type="entry name" value="Spore Coat Polysaccharide Biosynthesis Protein SpsA, Chain A"/>
    <property type="match status" value="1"/>
</dbReference>
<dbReference type="SMART" id="SM00471">
    <property type="entry name" value="HDc"/>
    <property type="match status" value="1"/>
</dbReference>
<dbReference type="PROSITE" id="PS51831">
    <property type="entry name" value="HD"/>
    <property type="match status" value="1"/>
</dbReference>
<dbReference type="InterPro" id="IPR029044">
    <property type="entry name" value="Nucleotide-diphossugar_trans"/>
</dbReference>
<dbReference type="NCBIfam" id="TIGR00277">
    <property type="entry name" value="HDIG"/>
    <property type="match status" value="1"/>
</dbReference>
<dbReference type="InterPro" id="IPR006674">
    <property type="entry name" value="HD_domain"/>
</dbReference>
<organism evidence="2 3">
    <name type="scientific">Dethiosulfovibrio salsuginis</name>
    <dbReference type="NCBI Taxonomy" id="561720"/>
    <lineage>
        <taxon>Bacteria</taxon>
        <taxon>Thermotogati</taxon>
        <taxon>Synergistota</taxon>
        <taxon>Synergistia</taxon>
        <taxon>Synergistales</taxon>
        <taxon>Dethiosulfovibrionaceae</taxon>
        <taxon>Dethiosulfovibrio</taxon>
    </lineage>
</organism>
<dbReference type="AlphaFoldDB" id="A0A1X7KLT3"/>
<dbReference type="CDD" id="cd04182">
    <property type="entry name" value="GT_2_like_f"/>
    <property type="match status" value="1"/>
</dbReference>
<dbReference type="GO" id="GO:0016787">
    <property type="term" value="F:hydrolase activity"/>
    <property type="evidence" value="ECO:0007669"/>
    <property type="project" value="UniProtKB-KW"/>
</dbReference>
<keyword evidence="2" id="KW-0378">Hydrolase</keyword>
<sequence>MPQVMLKTGAIVPAAGLASRMGECKATMEIEGKPALTWIVTSLRESGIDDVTVVTGHWRDQVEPLARALNCSTVHNPEYMDGMFSSAKKGIKSIPQEWDRFFFLPVDVPLVRPSTLSRLTEEEGSLVYPRFMGKRGHPPLIHRSLIDRILSWDGGMGLRGALESLEPLACDVTVIDQGIDLDMDRPKDHRYISSLATRRDLPTDMEIKALEELAGTPENVLRHEMRVTQTAIDIASLLEERGFRMDKDLLRAAALLHDLCRTEKKHGLAGAELLRNQGFFSVARLVATHMDHPYDGTLDEGTVLYLADKLTCNDGLCSIDQRLAGMMAKFKGDEKAQEGAVRRLKKAQTILDHLSDILGRNAMEALR</sequence>
<dbReference type="SUPFAM" id="SSF53448">
    <property type="entry name" value="Nucleotide-diphospho-sugar transferases"/>
    <property type="match status" value="1"/>
</dbReference>
<dbReference type="Pfam" id="PF12804">
    <property type="entry name" value="NTP_transf_3"/>
    <property type="match status" value="1"/>
</dbReference>
<dbReference type="SUPFAM" id="SSF109604">
    <property type="entry name" value="HD-domain/PDEase-like"/>
    <property type="match status" value="1"/>
</dbReference>
<proteinExistence type="predicted"/>
<dbReference type="InterPro" id="IPR025877">
    <property type="entry name" value="MobA-like_NTP_Trfase"/>
</dbReference>
<dbReference type="NCBIfam" id="NF045665">
    <property type="entry name" value="NTPtran_DVU1551"/>
    <property type="match status" value="1"/>
</dbReference>
<evidence type="ECO:0000259" key="1">
    <source>
        <dbReference type="PROSITE" id="PS51831"/>
    </source>
</evidence>
<evidence type="ECO:0000313" key="2">
    <source>
        <dbReference type="EMBL" id="SMG41686.1"/>
    </source>
</evidence>
<keyword evidence="2" id="KW-0808">Transferase</keyword>
<accession>A0A1X7KLT3</accession>
<dbReference type="PANTHER" id="PTHR43777">
    <property type="entry name" value="MOLYBDENUM COFACTOR CYTIDYLYLTRANSFERASE"/>
    <property type="match status" value="1"/>
</dbReference>
<dbReference type="Pfam" id="PF01966">
    <property type="entry name" value="HD"/>
    <property type="match status" value="1"/>
</dbReference>
<dbReference type="InterPro" id="IPR006675">
    <property type="entry name" value="HDIG_dom"/>
</dbReference>
<dbReference type="CDD" id="cd00077">
    <property type="entry name" value="HDc"/>
    <property type="match status" value="1"/>
</dbReference>
<dbReference type="Gene3D" id="1.10.3210.10">
    <property type="entry name" value="Hypothetical protein af1432"/>
    <property type="match status" value="1"/>
</dbReference>
<protein>
    <submittedName>
        <fullName evidence="2">Metal dependent phosphohydrolase /molybdenum cofactor cytidylyltransferase</fullName>
    </submittedName>
</protein>
<gene>
    <name evidence="2" type="ORF">SAMN06275492_13011</name>
</gene>
<name>A0A1X7KLT3_9BACT</name>
<dbReference type="InterPro" id="IPR054703">
    <property type="entry name" value="Mop-rel"/>
</dbReference>
<reference evidence="3" key="1">
    <citation type="submission" date="2017-04" db="EMBL/GenBank/DDBJ databases">
        <authorList>
            <person name="Varghese N."/>
            <person name="Submissions S."/>
        </authorList>
    </citation>
    <scope>NUCLEOTIDE SEQUENCE [LARGE SCALE GENOMIC DNA]</scope>
    <source>
        <strain evidence="3">USBA 82</strain>
    </source>
</reference>
<dbReference type="InterPro" id="IPR003607">
    <property type="entry name" value="HD/PDEase_dom"/>
</dbReference>
<keyword evidence="3" id="KW-1185">Reference proteome</keyword>
<dbReference type="STRING" id="561720.SAMN06275492_13011"/>
<dbReference type="Proteomes" id="UP000193355">
    <property type="component" value="Unassembled WGS sequence"/>
</dbReference>
<feature type="domain" description="HD" evidence="1">
    <location>
        <begin position="220"/>
        <end position="313"/>
    </location>
</feature>
<dbReference type="GO" id="GO:0016779">
    <property type="term" value="F:nucleotidyltransferase activity"/>
    <property type="evidence" value="ECO:0007669"/>
    <property type="project" value="UniProtKB-KW"/>
</dbReference>
<evidence type="ECO:0000313" key="3">
    <source>
        <dbReference type="Proteomes" id="UP000193355"/>
    </source>
</evidence>
<dbReference type="EMBL" id="FXBB01000030">
    <property type="protein sequence ID" value="SMG41686.1"/>
    <property type="molecule type" value="Genomic_DNA"/>
</dbReference>
<dbReference type="PANTHER" id="PTHR43777:SF1">
    <property type="entry name" value="MOLYBDENUM COFACTOR CYTIDYLYLTRANSFERASE"/>
    <property type="match status" value="1"/>
</dbReference>